<dbReference type="OrthoDB" id="673795at2759"/>
<feature type="compositionally biased region" description="Basic and acidic residues" evidence="6">
    <location>
        <begin position="887"/>
        <end position="901"/>
    </location>
</feature>
<gene>
    <name evidence="8 9" type="primary">LOC103713670</name>
</gene>
<evidence type="ECO:0000313" key="9">
    <source>
        <dbReference type="RefSeq" id="XP_026662984.2"/>
    </source>
</evidence>
<comment type="similarity">
    <text evidence="4">Belongs to the CRWN family.</text>
</comment>
<feature type="region of interest" description="Disordered" evidence="6">
    <location>
        <begin position="1"/>
        <end position="37"/>
    </location>
</feature>
<dbReference type="PANTHER" id="PTHR31908:SF2">
    <property type="entry name" value="PROTEIN CROWDED NUCLEI 4"/>
    <property type="match status" value="1"/>
</dbReference>
<organism evidence="7 9">
    <name type="scientific">Phoenix dactylifera</name>
    <name type="common">Date palm</name>
    <dbReference type="NCBI Taxonomy" id="42345"/>
    <lineage>
        <taxon>Eukaryota</taxon>
        <taxon>Viridiplantae</taxon>
        <taxon>Streptophyta</taxon>
        <taxon>Embryophyta</taxon>
        <taxon>Tracheophyta</taxon>
        <taxon>Spermatophyta</taxon>
        <taxon>Magnoliopsida</taxon>
        <taxon>Liliopsida</taxon>
        <taxon>Arecaceae</taxon>
        <taxon>Coryphoideae</taxon>
        <taxon>Phoeniceae</taxon>
        <taxon>Phoenix</taxon>
    </lineage>
</organism>
<feature type="coiled-coil region" evidence="5">
    <location>
        <begin position="278"/>
        <end position="309"/>
    </location>
</feature>
<name>A0A8B8J7Z7_PHODC</name>
<feature type="coiled-coil region" evidence="5">
    <location>
        <begin position="626"/>
        <end position="735"/>
    </location>
</feature>
<feature type="compositionally biased region" description="Acidic residues" evidence="6">
    <location>
        <begin position="1128"/>
        <end position="1139"/>
    </location>
</feature>
<feature type="coiled-coil region" evidence="5">
    <location>
        <begin position="414"/>
        <end position="549"/>
    </location>
</feature>
<feature type="coiled-coil region" evidence="5">
    <location>
        <begin position="159"/>
        <end position="221"/>
    </location>
</feature>
<reference evidence="8 9" key="2">
    <citation type="submission" date="2025-04" db="UniProtKB">
        <authorList>
            <consortium name="RefSeq"/>
        </authorList>
    </citation>
    <scope>IDENTIFICATION</scope>
    <source>
        <tissue evidence="8 9">Young leaves</tissue>
    </source>
</reference>
<keyword evidence="1 5" id="KW-0175">Coiled coil</keyword>
<dbReference type="RefSeq" id="XP_017699897.2">
    <property type="nucleotide sequence ID" value="XM_017844408.3"/>
</dbReference>
<accession>A0A8B8J7Z7</accession>
<dbReference type="GO" id="GO:0006997">
    <property type="term" value="P:nucleus organization"/>
    <property type="evidence" value="ECO:0007669"/>
    <property type="project" value="InterPro"/>
</dbReference>
<dbReference type="GeneID" id="103713670"/>
<proteinExistence type="inferred from homology"/>
<comment type="subcellular location">
    <subcellularLocation>
        <location evidence="3">Nucleus lamina</location>
    </subcellularLocation>
</comment>
<feature type="compositionally biased region" description="Basic and acidic residues" evidence="6">
    <location>
        <begin position="863"/>
        <end position="878"/>
    </location>
</feature>
<evidence type="ECO:0000256" key="3">
    <source>
        <dbReference type="ARBA" id="ARBA00024186"/>
    </source>
</evidence>
<evidence type="ECO:0000313" key="8">
    <source>
        <dbReference type="RefSeq" id="XP_017699897.2"/>
    </source>
</evidence>
<dbReference type="RefSeq" id="XP_026662984.2">
    <property type="nucleotide sequence ID" value="XM_026807183.2"/>
</dbReference>
<feature type="region of interest" description="Disordered" evidence="6">
    <location>
        <begin position="1111"/>
        <end position="1142"/>
    </location>
</feature>
<reference evidence="7" key="1">
    <citation type="journal article" date="2019" name="Nat. Commun.">
        <title>Genome-wide association mapping of date palm fruit traits.</title>
        <authorList>
            <person name="Hazzouri K.M."/>
            <person name="Gros-Balthazard M."/>
            <person name="Flowers J.M."/>
            <person name="Copetti D."/>
            <person name="Lemansour A."/>
            <person name="Lebrun M."/>
            <person name="Masmoudi K."/>
            <person name="Ferrand S."/>
            <person name="Dhar M.I."/>
            <person name="Fresquez Z.A."/>
            <person name="Rosas U."/>
            <person name="Zhang J."/>
            <person name="Talag J."/>
            <person name="Lee S."/>
            <person name="Kudrna D."/>
            <person name="Powell R.F."/>
            <person name="Leitch I.J."/>
            <person name="Krueger R.R."/>
            <person name="Wing R.A."/>
            <person name="Amiri K.M.A."/>
            <person name="Purugganan M.D."/>
        </authorList>
    </citation>
    <scope>NUCLEOTIDE SEQUENCE [LARGE SCALE GENOMIC DNA]</scope>
    <source>
        <strain evidence="7">cv. Khalas</strain>
    </source>
</reference>
<sequence length="1153" mass="133102">MASPRPRSSPLGPGAARSPASTVAGASPPASGAAPLGDEAIWRRLREAGFDEESVKRRDKAALVAYISMVESERYDCQHHMGLLILERKEWTSKYEQVKASAESAEVVYRNEKAAHLSAIAEARKREESLKKALGIEKECVANIEKALHDMCAESAETKIAYENKLAEVRQMMEAAQEKFDEAERKLLAAESLHAEASRSRNAALRTLQDVEAREDKLRRDRISFKFECDAKEQDINCDRQILYDRQKILHEEQERLIAAQTLLNQREEYIFERSKELSCFEKELERTRTNLEEEHRALSEEKSDLDLKIAALATREESMIKRESLLEKRECELLMLQEKIACKEHDEIKRLTDKHQSALERKRSEFEAELEHRCKMLEDEMEAKRTACEVREAELSNRENAIQEREHCIKLELSALAEKEENVAKKMKLLEEREQNLHSTQKAAEIEMQNLQKEREDMLKMKLDLENYKSSLEDEKKGLLCVQEKLELTIAERNELLVLERKLKEEIDSLRAQKMELVAEADTLKAEKEKFEIEWELIDEKREELRKEAEWVAEERKAVDRYLKDEHDSIKLEKENLRSQFKSDVESLSREREEFLGKMELEHSDWFCKIQQEREDFVRDIMIQRKELENCIDKRREEIETYLKEREGAFEQEKARELQHINSQKESIAKELKRVASEMQKLNDERMEIAQDREKREKEWSEIKNSIEALNVQREKLQKQRELLHLDKEEIYQQIQRLKKLEDLDIESENRALSETPNKWRVTLKTNMNSDVVQDIHDPNGRQVTANGGSKLKLLSEKTPEVSPPTPINLSWVRKCAEVIFKRSSEKNLEHVECKNPVKFGKVSEGNDLNSPKSVYYRKKNSRDGKRISMSKWKDLQDPSVASQKMESKGHERTGRKEMQSARSDSLLVESNEGLRIAKIESNTNKEVGELIEDCEEKSGNTDSALPLGRKRHNNALSHDQADMQLEPSQKHQRKTKQNGSADVEGIASNCLFGMRMPNSDDCDSASLNPTSGCEELLVGCKDQECENPEVSIPKSPEVSRNTSAVSHSHIFENGNLHGSGSSFLVGDGMLLSSSNFHEIMKKQEKVEEQVIIEAEEPSKVITKPAMELISNDGDEIKELDGSNQDGDNEVEDEEDENSLSAKQKLWKFLIT</sequence>
<protein>
    <submittedName>
        <fullName evidence="8 9">Protein CROWDED NUCLEI 4-like isoform X1</fullName>
    </submittedName>
</protein>
<feature type="region of interest" description="Disordered" evidence="6">
    <location>
        <begin position="844"/>
        <end position="907"/>
    </location>
</feature>
<evidence type="ECO:0000256" key="5">
    <source>
        <dbReference type="SAM" id="Coils"/>
    </source>
</evidence>
<evidence type="ECO:0000256" key="4">
    <source>
        <dbReference type="ARBA" id="ARBA00024208"/>
    </source>
</evidence>
<feature type="compositionally biased region" description="Low complexity" evidence="6">
    <location>
        <begin position="18"/>
        <end position="35"/>
    </location>
</feature>
<keyword evidence="7" id="KW-1185">Reference proteome</keyword>
<dbReference type="InterPro" id="IPR040418">
    <property type="entry name" value="CRWN"/>
</dbReference>
<dbReference type="PANTHER" id="PTHR31908">
    <property type="entry name" value="PROTEIN CROWDED NUCLEI 4"/>
    <property type="match status" value="1"/>
</dbReference>
<evidence type="ECO:0000256" key="6">
    <source>
        <dbReference type="SAM" id="MobiDB-lite"/>
    </source>
</evidence>
<dbReference type="GO" id="GO:0005652">
    <property type="term" value="C:nuclear lamina"/>
    <property type="evidence" value="ECO:0007669"/>
    <property type="project" value="UniProtKB-SubCell"/>
</dbReference>
<dbReference type="Proteomes" id="UP000228380">
    <property type="component" value="Chromosome 16"/>
</dbReference>
<dbReference type="AlphaFoldDB" id="A0A8B8J7Z7"/>
<evidence type="ECO:0000256" key="1">
    <source>
        <dbReference type="ARBA" id="ARBA00023054"/>
    </source>
</evidence>
<evidence type="ECO:0000256" key="2">
    <source>
        <dbReference type="ARBA" id="ARBA00023242"/>
    </source>
</evidence>
<feature type="compositionally biased region" description="Low complexity" evidence="6">
    <location>
        <begin position="1"/>
        <end position="10"/>
    </location>
</feature>
<evidence type="ECO:0000313" key="7">
    <source>
        <dbReference type="Proteomes" id="UP000228380"/>
    </source>
</evidence>
<feature type="region of interest" description="Disordered" evidence="6">
    <location>
        <begin position="962"/>
        <end position="984"/>
    </location>
</feature>
<keyword evidence="2" id="KW-0539">Nucleus</keyword>